<comment type="caution">
    <text evidence="2">The sequence shown here is derived from an EMBL/GenBank/DDBJ whole genome shotgun (WGS) entry which is preliminary data.</text>
</comment>
<feature type="region of interest" description="Disordered" evidence="1">
    <location>
        <begin position="1"/>
        <end position="27"/>
    </location>
</feature>
<evidence type="ECO:0000313" key="3">
    <source>
        <dbReference type="Proteomes" id="UP000811255"/>
    </source>
</evidence>
<name>A0ABS5W0T9_9SPHN</name>
<evidence type="ECO:0008006" key="4">
    <source>
        <dbReference type="Google" id="ProtNLM"/>
    </source>
</evidence>
<evidence type="ECO:0000313" key="2">
    <source>
        <dbReference type="EMBL" id="MBT2133385.1"/>
    </source>
</evidence>
<dbReference type="Proteomes" id="UP000811255">
    <property type="component" value="Unassembled WGS sequence"/>
</dbReference>
<sequence length="386" mass="42017">MDHSAHTAPQGPAEGSGTSRLPQAEGMMPGLHFDLGGGWMGMAHGYLWGVYTDQTGPRGDDKLYVQSMAMLSAEKQFDGARLQLRSMMSAEPLMNNRGYPNLFATGETANGEPLVDRQHPHDLFMELAARVDVDIADGTTAFVYGGPVGEPALGPPAFMHRASAKLNPEAPITHHWFDSTHITYGVVTAGVAGKVWQLEASAFRGEEPDEDRWDIEAPRLDSWSVRATLNPSPHWAMQVSHAQLDQPEPTHPGQDEARTTASVHYNSGNGLAATAAFSAKNRNPGDTLNAWLAEANWDITKRHTVFGRVENVENDELFPDHDDPLHDQMFRVTKLQAGYAYTLPVGPFGLSLGGTVATFIKPDALDAVYGDNPMGYTVFAKLNLGR</sequence>
<protein>
    <recommendedName>
        <fullName evidence="4">TonB-dependent receptor-like beta-barrel domain-containing protein</fullName>
    </recommendedName>
</protein>
<organism evidence="2 3">
    <name type="scientific">Croceibacterium selenioxidans</name>
    <dbReference type="NCBI Taxonomy" id="2838833"/>
    <lineage>
        <taxon>Bacteria</taxon>
        <taxon>Pseudomonadati</taxon>
        <taxon>Pseudomonadota</taxon>
        <taxon>Alphaproteobacteria</taxon>
        <taxon>Sphingomonadales</taxon>
        <taxon>Erythrobacteraceae</taxon>
        <taxon>Croceibacterium</taxon>
    </lineage>
</organism>
<evidence type="ECO:0000256" key="1">
    <source>
        <dbReference type="SAM" id="MobiDB-lite"/>
    </source>
</evidence>
<keyword evidence="3" id="KW-1185">Reference proteome</keyword>
<reference evidence="2 3" key="1">
    <citation type="submission" date="2021-05" db="EMBL/GenBank/DDBJ databases">
        <title>Croceibacterium sp. LX-88 genome sequence.</title>
        <authorList>
            <person name="Luo X."/>
        </authorList>
    </citation>
    <scope>NUCLEOTIDE SEQUENCE [LARGE SCALE GENOMIC DNA]</scope>
    <source>
        <strain evidence="2 3">LX-88</strain>
    </source>
</reference>
<dbReference type="SUPFAM" id="SSF56935">
    <property type="entry name" value="Porins"/>
    <property type="match status" value="1"/>
</dbReference>
<gene>
    <name evidence="2" type="ORF">KK137_03465</name>
</gene>
<dbReference type="EMBL" id="JAHFVK010000001">
    <property type="protein sequence ID" value="MBT2133385.1"/>
    <property type="molecule type" value="Genomic_DNA"/>
</dbReference>
<accession>A0ABS5W0T9</accession>
<proteinExistence type="predicted"/>